<evidence type="ECO:0000256" key="2">
    <source>
        <dbReference type="SAM" id="SignalP"/>
    </source>
</evidence>
<keyword evidence="4" id="KW-1185">Reference proteome</keyword>
<evidence type="ECO:0008006" key="5">
    <source>
        <dbReference type="Google" id="ProtNLM"/>
    </source>
</evidence>
<dbReference type="AlphaFoldDB" id="A0A1E1LMG8"/>
<feature type="compositionally biased region" description="Polar residues" evidence="1">
    <location>
        <begin position="115"/>
        <end position="140"/>
    </location>
</feature>
<sequence length="206" mass="20632">MIGMRSFAALVAVLRVVYGSGLPAPEDDWHLTLLKRQAPGTPQYACHFACGTAITLSRGASPCTNDAFLTDYADCLACAGPADMNIWKYYGGTLTTVGTTCGLSTTPGAGPPKVSDSSSTIAPSPTNSTSSEIPSLTAYPTASLPGPSRNTTIATTHTPSSPAKTTTSPGSPTTTSAPVTGGAKSANGHVAGALAIGAGILFAIVL</sequence>
<comment type="caution">
    <text evidence="3">The sequence shown here is derived from an EMBL/GenBank/DDBJ whole genome shotgun (WGS) entry which is preliminary data.</text>
</comment>
<feature type="chain" id="PRO_5009447386" description="Dynactin arp1 p25 subunit" evidence="2">
    <location>
        <begin position="20"/>
        <end position="206"/>
    </location>
</feature>
<dbReference type="Proteomes" id="UP000178129">
    <property type="component" value="Unassembled WGS sequence"/>
</dbReference>
<feature type="compositionally biased region" description="Low complexity" evidence="1">
    <location>
        <begin position="154"/>
        <end position="181"/>
    </location>
</feature>
<reference evidence="4" key="1">
    <citation type="submission" date="2016-03" db="EMBL/GenBank/DDBJ databases">
        <authorList>
            <person name="Ploux O."/>
        </authorList>
    </citation>
    <scope>NUCLEOTIDE SEQUENCE [LARGE SCALE GENOMIC DNA]</scope>
    <source>
        <strain evidence="4">UK7</strain>
    </source>
</reference>
<gene>
    <name evidence="3" type="ORF">RCO7_08691</name>
</gene>
<feature type="signal peptide" evidence="2">
    <location>
        <begin position="1"/>
        <end position="19"/>
    </location>
</feature>
<name>A0A1E1LMG8_9HELO</name>
<keyword evidence="2" id="KW-0732">Signal</keyword>
<evidence type="ECO:0000256" key="1">
    <source>
        <dbReference type="SAM" id="MobiDB-lite"/>
    </source>
</evidence>
<accession>A0A1E1LMG8</accession>
<evidence type="ECO:0000313" key="4">
    <source>
        <dbReference type="Proteomes" id="UP000178129"/>
    </source>
</evidence>
<protein>
    <recommendedName>
        <fullName evidence="5">Dynactin arp1 p25 subunit</fullName>
    </recommendedName>
</protein>
<feature type="region of interest" description="Disordered" evidence="1">
    <location>
        <begin position="107"/>
        <end position="181"/>
    </location>
</feature>
<evidence type="ECO:0000313" key="3">
    <source>
        <dbReference type="EMBL" id="CZT11703.1"/>
    </source>
</evidence>
<organism evidence="3 4">
    <name type="scientific">Rhynchosporium graminicola</name>
    <dbReference type="NCBI Taxonomy" id="2792576"/>
    <lineage>
        <taxon>Eukaryota</taxon>
        <taxon>Fungi</taxon>
        <taxon>Dikarya</taxon>
        <taxon>Ascomycota</taxon>
        <taxon>Pezizomycotina</taxon>
        <taxon>Leotiomycetes</taxon>
        <taxon>Helotiales</taxon>
        <taxon>Ploettnerulaceae</taxon>
        <taxon>Rhynchosporium</taxon>
    </lineage>
</organism>
<dbReference type="EMBL" id="FJUW01000063">
    <property type="protein sequence ID" value="CZT11703.1"/>
    <property type="molecule type" value="Genomic_DNA"/>
</dbReference>
<dbReference type="InParanoid" id="A0A1E1LMG8"/>
<dbReference type="STRING" id="914237.A0A1E1LMG8"/>
<proteinExistence type="predicted"/>